<evidence type="ECO:0000313" key="4">
    <source>
        <dbReference type="EMBL" id="KIV93628.1"/>
    </source>
</evidence>
<dbReference type="Proteomes" id="UP000054302">
    <property type="component" value="Unassembled WGS sequence"/>
</dbReference>
<proteinExistence type="inferred from homology"/>
<feature type="region of interest" description="Disordered" evidence="3">
    <location>
        <begin position="293"/>
        <end position="313"/>
    </location>
</feature>
<dbReference type="OrthoDB" id="74360at2759"/>
<dbReference type="PANTHER" id="PTHR42877">
    <property type="entry name" value="L-ORNITHINE N(5)-MONOOXYGENASE-RELATED"/>
    <property type="match status" value="1"/>
</dbReference>
<dbReference type="AlphaFoldDB" id="A0A0D2A3Q7"/>
<accession>A0A0D2A3Q7</accession>
<dbReference type="Pfam" id="PF13450">
    <property type="entry name" value="NAD_binding_8"/>
    <property type="match status" value="1"/>
</dbReference>
<evidence type="ECO:0000256" key="1">
    <source>
        <dbReference type="ARBA" id="ARBA00001974"/>
    </source>
</evidence>
<dbReference type="PANTHER" id="PTHR42877:SF2">
    <property type="entry name" value="FAD_NAD(P)-BINDING DOMAIN-CONTAINING PROTEIN"/>
    <property type="match status" value="1"/>
</dbReference>
<sequence length="608" mass="68066">MPEIKVPVESSIVLPSSKHLPTSSNDQNPVHRPADMKGAGINGAYDSGHEFLNGNTDPLTSRAPAWTPQKKLKVITVGAGFSGLIFAHKLQHQYPDVGALIDHTIYEARHDVGGTWLVNTYPGIQCDVPAHIYAFPFDPKPDWDNFYASGAEIQQYIKSTVKKWNLDRDVKLNHRVTEAIWQEKSSQWKLTVEKNGQETFIEYTDILVSGQGVLNKWRWPNIDGFDSFKGHKCHSASWDSNYDYTNKRIAVIGNGSSGVQIVPKLAQLPGTHILAVQRSANYVYMPLPPAALLGRQDDDRPNPPFTDEDKKRFSEDPNFHREYRRRIIHQINSAFPTYIKGSVENKAATEVARKQMATKLQNDPDLCAKLIPTWSLGCKRITPAEGFLESLLRPNVELVSSAVTTVTENSIVTADGRSFEVDVIACATGFDVSLRPQWRMIGRHGVDLGQEWAVDPESYLSVAARDMPNFFMFLGPNAVIAHGSLLESINWTGDYIVKWLRKIATENIKAVTPKTKTVDDLIRYGDGVHQSLVWSEGCSSWFKRNTVHGRVTAAFAGSALMFRRLISDIRGEDFDIEYGSGNQWAFLGNGFTSLELDPANNLSWYIEN</sequence>
<reference evidence="4 5" key="1">
    <citation type="submission" date="2015-01" db="EMBL/GenBank/DDBJ databases">
        <title>The Genome Sequence of Exophiala mesophila CBS40295.</title>
        <authorList>
            <consortium name="The Broad Institute Genomics Platform"/>
            <person name="Cuomo C."/>
            <person name="de Hoog S."/>
            <person name="Gorbushina A."/>
            <person name="Stielow B."/>
            <person name="Teixiera M."/>
            <person name="Abouelleil A."/>
            <person name="Chapman S.B."/>
            <person name="Priest M."/>
            <person name="Young S.K."/>
            <person name="Wortman J."/>
            <person name="Nusbaum C."/>
            <person name="Birren B."/>
        </authorList>
    </citation>
    <scope>NUCLEOTIDE SEQUENCE [LARGE SCALE GENOMIC DNA]</scope>
    <source>
        <strain evidence="4 5">CBS 40295</strain>
    </source>
</reference>
<protein>
    <recommendedName>
        <fullName evidence="6">FAD/NAD(P)-binding domain-containing protein</fullName>
    </recommendedName>
</protein>
<dbReference type="InterPro" id="IPR036188">
    <property type="entry name" value="FAD/NAD-bd_sf"/>
</dbReference>
<keyword evidence="5" id="KW-1185">Reference proteome</keyword>
<dbReference type="HOGENOM" id="CLU_006937_6_2_1"/>
<organism evidence="4 5">
    <name type="scientific">Exophiala mesophila</name>
    <name type="common">Black yeast-like fungus</name>
    <dbReference type="NCBI Taxonomy" id="212818"/>
    <lineage>
        <taxon>Eukaryota</taxon>
        <taxon>Fungi</taxon>
        <taxon>Dikarya</taxon>
        <taxon>Ascomycota</taxon>
        <taxon>Pezizomycotina</taxon>
        <taxon>Eurotiomycetes</taxon>
        <taxon>Chaetothyriomycetidae</taxon>
        <taxon>Chaetothyriales</taxon>
        <taxon>Herpotrichiellaceae</taxon>
        <taxon>Exophiala</taxon>
    </lineage>
</organism>
<gene>
    <name evidence="4" type="ORF">PV10_04829</name>
</gene>
<dbReference type="VEuPathDB" id="FungiDB:PV10_04829"/>
<dbReference type="InterPro" id="IPR051209">
    <property type="entry name" value="FAD-bind_Monooxygenase_sf"/>
</dbReference>
<feature type="compositionally biased region" description="Basic and acidic residues" evidence="3">
    <location>
        <begin position="295"/>
        <end position="313"/>
    </location>
</feature>
<dbReference type="OMA" id="INWTGDY"/>
<dbReference type="GeneID" id="27322674"/>
<evidence type="ECO:0000256" key="2">
    <source>
        <dbReference type="ARBA" id="ARBA00010139"/>
    </source>
</evidence>
<name>A0A0D2A3Q7_EXOME</name>
<dbReference type="EMBL" id="KN847522">
    <property type="protein sequence ID" value="KIV93628.1"/>
    <property type="molecule type" value="Genomic_DNA"/>
</dbReference>
<dbReference type="RefSeq" id="XP_016225202.1">
    <property type="nucleotide sequence ID" value="XM_016369414.1"/>
</dbReference>
<dbReference type="Gene3D" id="3.50.50.60">
    <property type="entry name" value="FAD/NAD(P)-binding domain"/>
    <property type="match status" value="2"/>
</dbReference>
<comment type="similarity">
    <text evidence="2">Belongs to the FAD-binding monooxygenase family.</text>
</comment>
<dbReference type="SUPFAM" id="SSF51905">
    <property type="entry name" value="FAD/NAD(P)-binding domain"/>
    <property type="match status" value="3"/>
</dbReference>
<comment type="cofactor">
    <cofactor evidence="1">
        <name>FAD</name>
        <dbReference type="ChEBI" id="CHEBI:57692"/>
    </cofactor>
</comment>
<evidence type="ECO:0000313" key="5">
    <source>
        <dbReference type="Proteomes" id="UP000054302"/>
    </source>
</evidence>
<evidence type="ECO:0008006" key="6">
    <source>
        <dbReference type="Google" id="ProtNLM"/>
    </source>
</evidence>
<evidence type="ECO:0000256" key="3">
    <source>
        <dbReference type="SAM" id="MobiDB-lite"/>
    </source>
</evidence>